<accession>E8QZF9</accession>
<dbReference type="InterPro" id="IPR004879">
    <property type="entry name" value="Ssp411-like_TRX"/>
</dbReference>
<dbReference type="OrthoDB" id="9762614at2"/>
<dbReference type="SUPFAM" id="SSF52833">
    <property type="entry name" value="Thioredoxin-like"/>
    <property type="match status" value="1"/>
</dbReference>
<dbReference type="Gene3D" id="3.40.30.10">
    <property type="entry name" value="Glutaredoxin"/>
    <property type="match status" value="1"/>
</dbReference>
<dbReference type="PANTHER" id="PTHR42899:SF1">
    <property type="entry name" value="SPERMATOGENESIS-ASSOCIATED PROTEIN 20"/>
    <property type="match status" value="1"/>
</dbReference>
<dbReference type="HOGENOM" id="CLU_014051_4_1_0"/>
<sequence>MSASDSGFQATSRPANRLARETSPYLLQHAHNPVDWFPWGEEAFAKAKAENKPIFLSVGYSACHWCHVMERESFESPTIAALMNQWFVNIKVDREERPDIDQIYMAAVQALNQGHGGWPMSVFMTPEGEPFFGGTYYPPHDARGMPGFPRILEGLATAWREREPEVREAAARLVEHLRKRNEPMPPLIKGPALDHPAADDRDGLDPGWIAEAARALGRVFDSRYGGFGSAPKFPHPMDLKLLLRHHQRVQDPRALAMVIQTLDHMSRGGIYDHLGGGFARYATDERWLVPHFEKMLYDNALLISALAETIQCRPDPTLARVVVETLDYLAERMTGPPEAPGFFATEDADSEGVEGKYYVWSRDEMLETLGEPLGSLFAEVYDVTEAGNWEGHSILNLPEPLDRVAQRLGRPTDQLAAELAQARALLKARRDRRIPPGKDTKILTSWNGLMLAAIAEAAWVVDRPDHLERAEKAAGFLLDHLRQPDGRLFHVFKDGRARFNGYLEDYAYLIDGLTRLGQVTGTTRWIREARDLSRLMIEEFGDEVIDGVGGFAFTGVRHETLVARPRDLFDNATPSAAAMAVTALLRLAALTDDQALRGRGLAGLRALAPLMKHAPTAAAQSLIALDFALRDPEIALVVPGQLDPSDTLAQVLRLLHRDFQPGRLLLVRSLDPPHPHDLHLLPPLQGRDHPHDHVTLYLCRGQTCQAPLVGVEAIAQALTSPPT</sequence>
<dbReference type="EMBL" id="CP002353">
    <property type="protein sequence ID" value="ADV61086.1"/>
    <property type="molecule type" value="Genomic_DNA"/>
</dbReference>
<dbReference type="KEGG" id="ipa:Isop_0491"/>
<dbReference type="Proteomes" id="UP000008631">
    <property type="component" value="Chromosome"/>
</dbReference>
<reference evidence="2 3" key="2">
    <citation type="journal article" date="2011" name="Stand. Genomic Sci.">
        <title>Complete genome sequence of Isosphaera pallida type strain (IS1B).</title>
        <authorList>
            <consortium name="US DOE Joint Genome Institute (JGI-PGF)"/>
            <person name="Goker M."/>
            <person name="Cleland D."/>
            <person name="Saunders E."/>
            <person name="Lapidus A."/>
            <person name="Nolan M."/>
            <person name="Lucas S."/>
            <person name="Hammon N."/>
            <person name="Deshpande S."/>
            <person name="Cheng J.F."/>
            <person name="Tapia R."/>
            <person name="Han C."/>
            <person name="Goodwin L."/>
            <person name="Pitluck S."/>
            <person name="Liolios K."/>
            <person name="Pagani I."/>
            <person name="Ivanova N."/>
            <person name="Mavromatis K."/>
            <person name="Pati A."/>
            <person name="Chen A."/>
            <person name="Palaniappan K."/>
            <person name="Land M."/>
            <person name="Hauser L."/>
            <person name="Chang Y.J."/>
            <person name="Jeffries C.D."/>
            <person name="Detter J.C."/>
            <person name="Beck B."/>
            <person name="Woyke T."/>
            <person name="Bristow J."/>
            <person name="Eisen J.A."/>
            <person name="Markowitz V."/>
            <person name="Hugenholtz P."/>
            <person name="Kyrpides N.C."/>
            <person name="Klenk H.P."/>
        </authorList>
    </citation>
    <scope>NUCLEOTIDE SEQUENCE [LARGE SCALE GENOMIC DNA]</scope>
    <source>
        <strain evidence="3">ATCC 43644 / DSM 9630 / IS1B</strain>
    </source>
</reference>
<dbReference type="RefSeq" id="WP_013563375.1">
    <property type="nucleotide sequence ID" value="NC_014962.1"/>
</dbReference>
<dbReference type="PIRSF" id="PIRSF006402">
    <property type="entry name" value="UCP006402_thioredoxin"/>
    <property type="match status" value="1"/>
</dbReference>
<dbReference type="eggNOG" id="COG1331">
    <property type="taxonomic scope" value="Bacteria"/>
</dbReference>
<dbReference type="STRING" id="575540.Isop_0491"/>
<dbReference type="AlphaFoldDB" id="E8QZF9"/>
<dbReference type="InterPro" id="IPR036249">
    <property type="entry name" value="Thioredoxin-like_sf"/>
</dbReference>
<dbReference type="InterPro" id="IPR008928">
    <property type="entry name" value="6-hairpin_glycosidase_sf"/>
</dbReference>
<evidence type="ECO:0000313" key="3">
    <source>
        <dbReference type="Proteomes" id="UP000008631"/>
    </source>
</evidence>
<dbReference type="InParanoid" id="E8QZF9"/>
<dbReference type="InterPro" id="IPR024705">
    <property type="entry name" value="Ssp411"/>
</dbReference>
<dbReference type="Pfam" id="PF03190">
    <property type="entry name" value="Thioredox_DsbH"/>
    <property type="match status" value="1"/>
</dbReference>
<evidence type="ECO:0000259" key="1">
    <source>
        <dbReference type="Pfam" id="PF03190"/>
    </source>
</evidence>
<name>E8QZF9_ISOPI</name>
<gene>
    <name evidence="2" type="ordered locus">Isop_0491</name>
</gene>
<protein>
    <recommendedName>
        <fullName evidence="1">Spermatogenesis-associated protein 20-like TRX domain-containing protein</fullName>
    </recommendedName>
</protein>
<dbReference type="PANTHER" id="PTHR42899">
    <property type="entry name" value="SPERMATOGENESIS-ASSOCIATED PROTEIN 20"/>
    <property type="match status" value="1"/>
</dbReference>
<organism evidence="2 3">
    <name type="scientific">Isosphaera pallida (strain ATCC 43644 / DSM 9630 / IS1B)</name>
    <dbReference type="NCBI Taxonomy" id="575540"/>
    <lineage>
        <taxon>Bacteria</taxon>
        <taxon>Pseudomonadati</taxon>
        <taxon>Planctomycetota</taxon>
        <taxon>Planctomycetia</taxon>
        <taxon>Isosphaerales</taxon>
        <taxon>Isosphaeraceae</taxon>
        <taxon>Isosphaera</taxon>
    </lineage>
</organism>
<proteinExistence type="predicted"/>
<keyword evidence="3" id="KW-1185">Reference proteome</keyword>
<reference key="1">
    <citation type="submission" date="2010-11" db="EMBL/GenBank/DDBJ databases">
        <title>The complete sequence of chromosome of Isophaera pallida ATCC 43644.</title>
        <authorList>
            <consortium name="US DOE Joint Genome Institute (JGI-PGF)"/>
            <person name="Lucas S."/>
            <person name="Copeland A."/>
            <person name="Lapidus A."/>
            <person name="Bruce D."/>
            <person name="Goodwin L."/>
            <person name="Pitluck S."/>
            <person name="Kyrpides N."/>
            <person name="Mavromatis K."/>
            <person name="Pagani I."/>
            <person name="Ivanova N."/>
            <person name="Saunders E."/>
            <person name="Brettin T."/>
            <person name="Detter J.C."/>
            <person name="Han C."/>
            <person name="Tapia R."/>
            <person name="Land M."/>
            <person name="Hauser L."/>
            <person name="Markowitz V."/>
            <person name="Cheng J.-F."/>
            <person name="Hugenholtz P."/>
            <person name="Woyke T."/>
            <person name="Wu D."/>
            <person name="Eisen J.A."/>
        </authorList>
    </citation>
    <scope>NUCLEOTIDE SEQUENCE</scope>
    <source>
        <strain>ATCC 43644</strain>
    </source>
</reference>
<feature type="domain" description="Spermatogenesis-associated protein 20-like TRX" evidence="1">
    <location>
        <begin position="16"/>
        <end position="177"/>
    </location>
</feature>
<dbReference type="SUPFAM" id="SSF48208">
    <property type="entry name" value="Six-hairpin glycosidases"/>
    <property type="match status" value="1"/>
</dbReference>
<dbReference type="GO" id="GO:0005975">
    <property type="term" value="P:carbohydrate metabolic process"/>
    <property type="evidence" value="ECO:0007669"/>
    <property type="project" value="InterPro"/>
</dbReference>
<evidence type="ECO:0000313" key="2">
    <source>
        <dbReference type="EMBL" id="ADV61086.1"/>
    </source>
</evidence>
<dbReference type="CDD" id="cd02955">
    <property type="entry name" value="SSP411"/>
    <property type="match status" value="1"/>
</dbReference>